<comment type="caution">
    <text evidence="4">The sequence shown here is derived from an EMBL/GenBank/DDBJ whole genome shotgun (WGS) entry which is preliminary data.</text>
</comment>
<organism evidence="4 5">
    <name type="scientific">Longimycelium tulufanense</name>
    <dbReference type="NCBI Taxonomy" id="907463"/>
    <lineage>
        <taxon>Bacteria</taxon>
        <taxon>Bacillati</taxon>
        <taxon>Actinomycetota</taxon>
        <taxon>Actinomycetes</taxon>
        <taxon>Pseudonocardiales</taxon>
        <taxon>Pseudonocardiaceae</taxon>
        <taxon>Longimycelium</taxon>
    </lineage>
</organism>
<gene>
    <name evidence="4" type="ORF">GCM10012275_19010</name>
</gene>
<dbReference type="CDD" id="cd04699">
    <property type="entry name" value="NUDIX_MutT_Nudt1"/>
    <property type="match status" value="1"/>
</dbReference>
<keyword evidence="2 4" id="KW-0378">Hydrolase</keyword>
<dbReference type="Proteomes" id="UP000637578">
    <property type="component" value="Unassembled WGS sequence"/>
</dbReference>
<protein>
    <submittedName>
        <fullName evidence="4">NUDIX hydrolase</fullName>
    </submittedName>
</protein>
<dbReference type="PRINTS" id="PR00502">
    <property type="entry name" value="NUDIXFAMILY"/>
</dbReference>
<evidence type="ECO:0000313" key="4">
    <source>
        <dbReference type="EMBL" id="GGM48163.1"/>
    </source>
</evidence>
<dbReference type="Pfam" id="PF00293">
    <property type="entry name" value="NUDIX"/>
    <property type="match status" value="1"/>
</dbReference>
<keyword evidence="5" id="KW-1185">Reference proteome</keyword>
<accession>A0A8J3FV21</accession>
<dbReference type="PANTHER" id="PTHR43046">
    <property type="entry name" value="GDP-MANNOSE MANNOSYL HYDROLASE"/>
    <property type="match status" value="1"/>
</dbReference>
<sequence length="148" mass="16892">MSQPDDLRRAFHLFPISVKGVVVRDGKVLLLRNEREEWELPGGKIEPGETPEECVAREITEETQWKVTTGPILDSWMYHIATAEKDVFIVTYGCYPDTAAPPVLSHEHKEVGLFKEGEVPELHMPDGYKRSIARWFAHLREQAPELIG</sequence>
<dbReference type="InterPro" id="IPR020476">
    <property type="entry name" value="Nudix_hydrolase"/>
</dbReference>
<proteinExistence type="predicted"/>
<dbReference type="EMBL" id="BMMK01000006">
    <property type="protein sequence ID" value="GGM48163.1"/>
    <property type="molecule type" value="Genomic_DNA"/>
</dbReference>
<reference evidence="4" key="2">
    <citation type="submission" date="2020-09" db="EMBL/GenBank/DDBJ databases">
        <authorList>
            <person name="Sun Q."/>
            <person name="Zhou Y."/>
        </authorList>
    </citation>
    <scope>NUCLEOTIDE SEQUENCE</scope>
    <source>
        <strain evidence="4">CGMCC 4.5737</strain>
    </source>
</reference>
<reference evidence="4" key="1">
    <citation type="journal article" date="2014" name="Int. J. Syst. Evol. Microbiol.">
        <title>Complete genome sequence of Corynebacterium casei LMG S-19264T (=DSM 44701T), isolated from a smear-ripened cheese.</title>
        <authorList>
            <consortium name="US DOE Joint Genome Institute (JGI-PGF)"/>
            <person name="Walter F."/>
            <person name="Albersmeier A."/>
            <person name="Kalinowski J."/>
            <person name="Ruckert C."/>
        </authorList>
    </citation>
    <scope>NUCLEOTIDE SEQUENCE</scope>
    <source>
        <strain evidence="4">CGMCC 4.5737</strain>
    </source>
</reference>
<evidence type="ECO:0000256" key="2">
    <source>
        <dbReference type="ARBA" id="ARBA00022801"/>
    </source>
</evidence>
<name>A0A8J3FV21_9PSEU</name>
<feature type="domain" description="Nudix hydrolase" evidence="3">
    <location>
        <begin position="6"/>
        <end position="138"/>
    </location>
</feature>
<evidence type="ECO:0000313" key="5">
    <source>
        <dbReference type="Proteomes" id="UP000637578"/>
    </source>
</evidence>
<dbReference type="Gene3D" id="3.90.79.10">
    <property type="entry name" value="Nucleoside Triphosphate Pyrophosphohydrolase"/>
    <property type="match status" value="1"/>
</dbReference>
<dbReference type="SUPFAM" id="SSF55811">
    <property type="entry name" value="Nudix"/>
    <property type="match status" value="1"/>
</dbReference>
<comment type="cofactor">
    <cofactor evidence="1">
        <name>Mg(2+)</name>
        <dbReference type="ChEBI" id="CHEBI:18420"/>
    </cofactor>
</comment>
<dbReference type="RefSeq" id="WP_229686212.1">
    <property type="nucleotide sequence ID" value="NZ_BMMK01000006.1"/>
</dbReference>
<evidence type="ECO:0000259" key="3">
    <source>
        <dbReference type="PROSITE" id="PS51462"/>
    </source>
</evidence>
<dbReference type="GO" id="GO:0016787">
    <property type="term" value="F:hydrolase activity"/>
    <property type="evidence" value="ECO:0007669"/>
    <property type="project" value="UniProtKB-KW"/>
</dbReference>
<dbReference type="PANTHER" id="PTHR43046:SF16">
    <property type="entry name" value="ADP-RIBOSE PYROPHOSPHATASE YJHB-RELATED"/>
    <property type="match status" value="1"/>
</dbReference>
<dbReference type="PROSITE" id="PS51462">
    <property type="entry name" value="NUDIX"/>
    <property type="match status" value="1"/>
</dbReference>
<dbReference type="InterPro" id="IPR015797">
    <property type="entry name" value="NUDIX_hydrolase-like_dom_sf"/>
</dbReference>
<evidence type="ECO:0000256" key="1">
    <source>
        <dbReference type="ARBA" id="ARBA00001946"/>
    </source>
</evidence>
<dbReference type="InterPro" id="IPR000086">
    <property type="entry name" value="NUDIX_hydrolase_dom"/>
</dbReference>
<dbReference type="AlphaFoldDB" id="A0A8J3FV21"/>